<evidence type="ECO:0000313" key="2">
    <source>
        <dbReference type="EMBL" id="CAJ2502434.1"/>
    </source>
</evidence>
<reference evidence="2" key="1">
    <citation type="submission" date="2023-10" db="EMBL/GenBank/DDBJ databases">
        <authorList>
            <person name="Hackl T."/>
        </authorList>
    </citation>
    <scope>NUCLEOTIDE SEQUENCE</scope>
</reference>
<comment type="caution">
    <text evidence="2">The sequence shown here is derived from an EMBL/GenBank/DDBJ whole genome shotgun (WGS) entry which is preliminary data.</text>
</comment>
<dbReference type="AlphaFoldDB" id="A0AAI8VCF8"/>
<dbReference type="Proteomes" id="UP001295740">
    <property type="component" value="Unassembled WGS sequence"/>
</dbReference>
<feature type="compositionally biased region" description="Basic and acidic residues" evidence="1">
    <location>
        <begin position="31"/>
        <end position="48"/>
    </location>
</feature>
<evidence type="ECO:0000256" key="1">
    <source>
        <dbReference type="SAM" id="MobiDB-lite"/>
    </source>
</evidence>
<protein>
    <submittedName>
        <fullName evidence="2">Uu.00g098280.m01.CDS01</fullName>
    </submittedName>
</protein>
<evidence type="ECO:0000313" key="3">
    <source>
        <dbReference type="Proteomes" id="UP001295740"/>
    </source>
</evidence>
<gene>
    <name evidence="2" type="ORF">KHLLAP_LOCUS2902</name>
</gene>
<feature type="region of interest" description="Disordered" evidence="1">
    <location>
        <begin position="31"/>
        <end position="55"/>
    </location>
</feature>
<accession>A0AAI8VCF8</accession>
<keyword evidence="3" id="KW-1185">Reference proteome</keyword>
<dbReference type="EMBL" id="CAUWAG010000004">
    <property type="protein sequence ID" value="CAJ2502434.1"/>
    <property type="molecule type" value="Genomic_DNA"/>
</dbReference>
<proteinExistence type="predicted"/>
<sequence>MSQGRVAEACGHPGPIPAYLHKLIEELCIERKSEPEPNNAERPRDRSAGTDQTYSHGMFARFASLVKA</sequence>
<name>A0AAI8VCF8_9PEZI</name>
<organism evidence="2 3">
    <name type="scientific">Anthostomella pinea</name>
    <dbReference type="NCBI Taxonomy" id="933095"/>
    <lineage>
        <taxon>Eukaryota</taxon>
        <taxon>Fungi</taxon>
        <taxon>Dikarya</taxon>
        <taxon>Ascomycota</taxon>
        <taxon>Pezizomycotina</taxon>
        <taxon>Sordariomycetes</taxon>
        <taxon>Xylariomycetidae</taxon>
        <taxon>Xylariales</taxon>
        <taxon>Xylariaceae</taxon>
        <taxon>Anthostomella</taxon>
    </lineage>
</organism>